<protein>
    <submittedName>
        <fullName evidence="1">Uncharacterized protein</fullName>
    </submittedName>
</protein>
<keyword evidence="2" id="KW-1185">Reference proteome</keyword>
<organism evidence="1 2">
    <name type="scientific">Laodelphax striatellus</name>
    <name type="common">Small brown planthopper</name>
    <name type="synonym">Delphax striatella</name>
    <dbReference type="NCBI Taxonomy" id="195883"/>
    <lineage>
        <taxon>Eukaryota</taxon>
        <taxon>Metazoa</taxon>
        <taxon>Ecdysozoa</taxon>
        <taxon>Arthropoda</taxon>
        <taxon>Hexapoda</taxon>
        <taxon>Insecta</taxon>
        <taxon>Pterygota</taxon>
        <taxon>Neoptera</taxon>
        <taxon>Paraneoptera</taxon>
        <taxon>Hemiptera</taxon>
        <taxon>Auchenorrhyncha</taxon>
        <taxon>Fulgoroidea</taxon>
        <taxon>Delphacidae</taxon>
        <taxon>Criomorphinae</taxon>
        <taxon>Laodelphax</taxon>
    </lineage>
</organism>
<reference evidence="1 2" key="1">
    <citation type="journal article" date="2017" name="Gigascience">
        <title>Genome sequence of the small brown planthopper, Laodelphax striatellus.</title>
        <authorList>
            <person name="Zhu J."/>
            <person name="Jiang F."/>
            <person name="Wang X."/>
            <person name="Yang P."/>
            <person name="Bao Y."/>
            <person name="Zhao W."/>
            <person name="Wang W."/>
            <person name="Lu H."/>
            <person name="Wang Q."/>
            <person name="Cui N."/>
            <person name="Li J."/>
            <person name="Chen X."/>
            <person name="Luo L."/>
            <person name="Yu J."/>
            <person name="Kang L."/>
            <person name="Cui F."/>
        </authorList>
    </citation>
    <scope>NUCLEOTIDE SEQUENCE [LARGE SCALE GENOMIC DNA]</scope>
    <source>
        <strain evidence="1">Lst14</strain>
    </source>
</reference>
<dbReference type="OrthoDB" id="2266637at2759"/>
<comment type="caution">
    <text evidence="1">The sequence shown here is derived from an EMBL/GenBank/DDBJ whole genome shotgun (WGS) entry which is preliminary data.</text>
</comment>
<accession>A0A482X3L3</accession>
<dbReference type="InParanoid" id="A0A482X3L3"/>
<gene>
    <name evidence="1" type="ORF">LSTR_LSTR013921</name>
</gene>
<proteinExistence type="predicted"/>
<dbReference type="Proteomes" id="UP000291343">
    <property type="component" value="Unassembled WGS sequence"/>
</dbReference>
<dbReference type="SMR" id="A0A482X3L3"/>
<evidence type="ECO:0000313" key="2">
    <source>
        <dbReference type="Proteomes" id="UP000291343"/>
    </source>
</evidence>
<dbReference type="EMBL" id="QKKF02018237">
    <property type="protein sequence ID" value="RZF40459.1"/>
    <property type="molecule type" value="Genomic_DNA"/>
</dbReference>
<dbReference type="AlphaFoldDB" id="A0A482X3L3"/>
<sequence length="264" mass="29816">MSEKNCDSGIVINTSEMNSDSPIIDHFMSEMNRDSPIVHSMSEMNSDSPIIDHFMSEMNRDSPIVHSMSEMNSDSPIVHSMSGKNSDSPCLISIINNVSEKNSGSPSVTKKREFLNPQAKEIIYKLHNFMRTESNEGPILINQPQARLSLALGVSTRTIQRVCSEFKMNNGQSAPRKPRLRKKTRTELNDYEKSIVRATIAEHAEDLTLKKLSLILKEKINFNGSVSSLRRVVKELGFQYKKGNDNRKDGKWLFGKPTMRGPKD</sequence>
<evidence type="ECO:0000313" key="1">
    <source>
        <dbReference type="EMBL" id="RZF40459.1"/>
    </source>
</evidence>
<name>A0A482X3L3_LAOST</name>